<keyword evidence="3" id="KW-1185">Reference proteome</keyword>
<feature type="compositionally biased region" description="Polar residues" evidence="1">
    <location>
        <begin position="532"/>
        <end position="545"/>
    </location>
</feature>
<feature type="compositionally biased region" description="Gly residues" evidence="1">
    <location>
        <begin position="712"/>
        <end position="722"/>
    </location>
</feature>
<proteinExistence type="predicted"/>
<feature type="region of interest" description="Disordered" evidence="1">
    <location>
        <begin position="420"/>
        <end position="594"/>
    </location>
</feature>
<sequence length="901" mass="95454">MSTPTSQNYDADDYWGQAVTKLTGYPMPSRKGLFTGLSSKEKSPLFRMSLDKIGVQSVVDAAKQGSLKSSGQDYDLYFYSNKDGRVSMYHARLVFIGSFMSENGRSRGLEAHESLSGGKYKGAYGDDFDIGPLGQYMGGPGAALSALIGSKTTQGASFNGASVPDANVVDLNSFQHTAQAFDRAAQFFVDQTEVLAGWEKSLGSEQSSWKGQAAGIFWQLVHQLNGNYDNYKQQLGAGETFDAVGDPAFTPKSNHSKQLMAAQQTLLTQGTSLQTAWNAWMGRNEHDPHFFLIKVLNDILTWLTEHNIPFITSTTIQGNAVNPNSTTTYSTRDGFQEAHPGYGDLTDIQNWAKVGEDAVRQWNEFIDTPHPDIAGLELGLNGTAQKVLSDLNNAWIDATTPFESPLTTKNTGSLTEFYTKEKTDKAKEETDKNNRDLNSALDDLNKGINDMGNNVSQSLNDFGGGPDGLKDLLNNPQTTDLNPGGGPGPDDKTGKDLVNDLNPGNGDKTPGNGDTTHTGPLNPLFPGPNTPNPSVTTPDGTTVQLNKDRNPVMTFPNGDRATYDPKTGKYTVTPKDGKPTVHDLNPGQSVTNPDGSVTKLNKDGTLTTTHKDGSKQIVDPATGKVTNIDKNGKETVSDLNPRNEFQWPPNPKTHFTPPPPTHQDLNRDLNHDLTRDLNRDLDRSLRDLNRDLHHDLNSLGGNSHALNNSSSSGGGQHRSGGGDYEEYDNTFHPGGTLGAPPGTAAVPPPTTELGTGPGTGTGSDQDGSTPLNPAGSMGGMGMGGMGMGGMGMGGMGGGMGGGGQAGGSSGERVRNVLAENGTGARGGSSRTSGRRGAEEERSARRTRTASSSTAVTGGVAGSTQGGQATGSSGERDRVHWVAEDEDVWGAEEGGTPTVVGR</sequence>
<dbReference type="Gene3D" id="2.60.450.20">
    <property type="match status" value="1"/>
</dbReference>
<organism evidence="2 3">
    <name type="scientific">Streptomyces pulveraceus</name>
    <dbReference type="NCBI Taxonomy" id="68258"/>
    <lineage>
        <taxon>Bacteria</taxon>
        <taxon>Bacillati</taxon>
        <taxon>Actinomycetota</taxon>
        <taxon>Actinomycetes</taxon>
        <taxon>Kitasatosporales</taxon>
        <taxon>Streptomycetaceae</taxon>
        <taxon>Streptomyces</taxon>
    </lineage>
</organism>
<dbReference type="NCBIfam" id="NF038047">
    <property type="entry name" value="not_Tcp10"/>
    <property type="match status" value="1"/>
</dbReference>
<feature type="compositionally biased region" description="Low complexity" evidence="1">
    <location>
        <begin position="848"/>
        <end position="857"/>
    </location>
</feature>
<dbReference type="RefSeq" id="WP_344511473.1">
    <property type="nucleotide sequence ID" value="NZ_BAAATU010000020.1"/>
</dbReference>
<dbReference type="Proteomes" id="UP001596200">
    <property type="component" value="Unassembled WGS sequence"/>
</dbReference>
<feature type="compositionally biased region" description="Low complexity" evidence="1">
    <location>
        <begin position="698"/>
        <end position="711"/>
    </location>
</feature>
<dbReference type="EMBL" id="JBHSPU010000014">
    <property type="protein sequence ID" value="MFC5914550.1"/>
    <property type="molecule type" value="Genomic_DNA"/>
</dbReference>
<feature type="region of interest" description="Disordered" evidence="1">
    <location>
        <begin position="698"/>
        <end position="782"/>
    </location>
</feature>
<accession>A0ABW1GI74</accession>
<gene>
    <name evidence="2" type="ORF">ACFP1B_14065</name>
</gene>
<reference evidence="3" key="1">
    <citation type="journal article" date="2019" name="Int. J. Syst. Evol. Microbiol.">
        <title>The Global Catalogue of Microorganisms (GCM) 10K type strain sequencing project: providing services to taxonomists for standard genome sequencing and annotation.</title>
        <authorList>
            <consortium name="The Broad Institute Genomics Platform"/>
            <consortium name="The Broad Institute Genome Sequencing Center for Infectious Disease"/>
            <person name="Wu L."/>
            <person name="Ma J."/>
        </authorList>
    </citation>
    <scope>NUCLEOTIDE SEQUENCE [LARGE SCALE GENOMIC DNA]</scope>
    <source>
        <strain evidence="3">JCM 4147</strain>
    </source>
</reference>
<name>A0ABW1GI74_9ACTN</name>
<comment type="caution">
    <text evidence="2">The sequence shown here is derived from an EMBL/GenBank/DDBJ whole genome shotgun (WGS) entry which is preliminary data.</text>
</comment>
<feature type="region of interest" description="Disordered" evidence="1">
    <location>
        <begin position="818"/>
        <end position="878"/>
    </location>
</feature>
<protein>
    <submittedName>
        <fullName evidence="2">AAWKG family protein</fullName>
    </submittedName>
</protein>
<feature type="region of interest" description="Disordered" evidence="1">
    <location>
        <begin position="624"/>
        <end position="668"/>
    </location>
</feature>
<evidence type="ECO:0000313" key="3">
    <source>
        <dbReference type="Proteomes" id="UP001596200"/>
    </source>
</evidence>
<feature type="compositionally biased region" description="Basic and acidic residues" evidence="1">
    <location>
        <begin position="489"/>
        <end position="498"/>
    </location>
</feature>
<dbReference type="InterPro" id="IPR047002">
    <property type="entry name" value="Tcp10_C_sf"/>
</dbReference>
<feature type="compositionally biased region" description="Gly residues" evidence="1">
    <location>
        <begin position="858"/>
        <end position="868"/>
    </location>
</feature>
<feature type="compositionally biased region" description="Polar residues" evidence="1">
    <location>
        <begin position="451"/>
        <end position="460"/>
    </location>
</feature>
<evidence type="ECO:0000313" key="2">
    <source>
        <dbReference type="EMBL" id="MFC5914550.1"/>
    </source>
</evidence>
<evidence type="ECO:0000256" key="1">
    <source>
        <dbReference type="SAM" id="MobiDB-lite"/>
    </source>
</evidence>
<feature type="compositionally biased region" description="Pro residues" evidence="1">
    <location>
        <begin position="648"/>
        <end position="661"/>
    </location>
</feature>
<feature type="compositionally biased region" description="Basic and acidic residues" evidence="1">
    <location>
        <begin position="420"/>
        <end position="435"/>
    </location>
</feature>